<feature type="compositionally biased region" description="Basic and acidic residues" evidence="1">
    <location>
        <begin position="498"/>
        <end position="513"/>
    </location>
</feature>
<dbReference type="OrthoDB" id="6142394at2759"/>
<comment type="caution">
    <text evidence="2">The sequence shown here is derived from an EMBL/GenBank/DDBJ whole genome shotgun (WGS) entry which is preliminary data.</text>
</comment>
<evidence type="ECO:0000313" key="2">
    <source>
        <dbReference type="EMBL" id="PVD36033.1"/>
    </source>
</evidence>
<feature type="region of interest" description="Disordered" evidence="1">
    <location>
        <begin position="24"/>
        <end position="88"/>
    </location>
</feature>
<feature type="compositionally biased region" description="Basic and acidic residues" evidence="1">
    <location>
        <begin position="216"/>
        <end position="240"/>
    </location>
</feature>
<proteinExistence type="predicted"/>
<dbReference type="EMBL" id="PZQS01000002">
    <property type="protein sequence ID" value="PVD36033.1"/>
    <property type="molecule type" value="Genomic_DNA"/>
</dbReference>
<feature type="compositionally biased region" description="Basic and acidic residues" evidence="1">
    <location>
        <begin position="59"/>
        <end position="85"/>
    </location>
</feature>
<feature type="compositionally biased region" description="Polar residues" evidence="1">
    <location>
        <begin position="206"/>
        <end position="215"/>
    </location>
</feature>
<keyword evidence="3" id="KW-1185">Reference proteome</keyword>
<feature type="region of interest" description="Disordered" evidence="1">
    <location>
        <begin position="292"/>
        <end position="326"/>
    </location>
</feature>
<feature type="compositionally biased region" description="Polar residues" evidence="1">
    <location>
        <begin position="591"/>
        <end position="601"/>
    </location>
</feature>
<feature type="compositionally biased region" description="Basic residues" evidence="1">
    <location>
        <begin position="312"/>
        <end position="321"/>
    </location>
</feature>
<feature type="region of interest" description="Disordered" evidence="1">
    <location>
        <begin position="576"/>
        <end position="788"/>
    </location>
</feature>
<evidence type="ECO:0000313" key="3">
    <source>
        <dbReference type="Proteomes" id="UP000245119"/>
    </source>
</evidence>
<name>A0A2T7PRI4_POMCA</name>
<protein>
    <submittedName>
        <fullName evidence="2">Uncharacterized protein</fullName>
    </submittedName>
</protein>
<dbReference type="Proteomes" id="UP000245119">
    <property type="component" value="Linkage Group LG2"/>
</dbReference>
<dbReference type="AlphaFoldDB" id="A0A2T7PRI4"/>
<feature type="compositionally biased region" description="Basic and acidic residues" evidence="1">
    <location>
        <begin position="603"/>
        <end position="657"/>
    </location>
</feature>
<evidence type="ECO:0000256" key="1">
    <source>
        <dbReference type="SAM" id="MobiDB-lite"/>
    </source>
</evidence>
<reference evidence="2 3" key="1">
    <citation type="submission" date="2018-04" db="EMBL/GenBank/DDBJ databases">
        <title>The genome of golden apple snail Pomacea canaliculata provides insight into stress tolerance and invasive adaptation.</title>
        <authorList>
            <person name="Liu C."/>
            <person name="Liu B."/>
            <person name="Ren Y."/>
            <person name="Zhang Y."/>
            <person name="Wang H."/>
            <person name="Li S."/>
            <person name="Jiang F."/>
            <person name="Yin L."/>
            <person name="Zhang G."/>
            <person name="Qian W."/>
            <person name="Fan W."/>
        </authorList>
    </citation>
    <scope>NUCLEOTIDE SEQUENCE [LARGE SCALE GENOMIC DNA]</scope>
    <source>
        <strain evidence="2">SZHN2017</strain>
        <tissue evidence="2">Muscle</tissue>
    </source>
</reference>
<feature type="compositionally biased region" description="Low complexity" evidence="1">
    <location>
        <begin position="173"/>
        <end position="186"/>
    </location>
</feature>
<feature type="compositionally biased region" description="Basic and acidic residues" evidence="1">
    <location>
        <begin position="717"/>
        <end position="731"/>
    </location>
</feature>
<feature type="compositionally biased region" description="Low complexity" evidence="1">
    <location>
        <begin position="103"/>
        <end position="118"/>
    </location>
</feature>
<feature type="region of interest" description="Disordered" evidence="1">
    <location>
        <begin position="102"/>
        <end position="248"/>
    </location>
</feature>
<feature type="compositionally biased region" description="Polar residues" evidence="1">
    <location>
        <begin position="660"/>
        <end position="678"/>
    </location>
</feature>
<feature type="region of interest" description="Disordered" evidence="1">
    <location>
        <begin position="498"/>
        <end position="517"/>
    </location>
</feature>
<feature type="compositionally biased region" description="Basic and acidic residues" evidence="1">
    <location>
        <begin position="679"/>
        <end position="707"/>
    </location>
</feature>
<sequence>MLLTSAGGAVSNSVHLVLVFSAQRQRRPRGRAASDGVGAAVWPPVPCGSKVSQEPNSEQDEHQAARHDAVRPNHGLPEAEGRRETYSQSLSGKNMFCMLQAPSSATQEGSSSAGGSQEVNSTPPAKRKLGSSRALERSDTSFSSVDISDLTNFDEEKNRTPTPPPTLEKAARSSKVLSSSHTSSPSVKTGKNKVRPTVSTRRAWEENSSPGVTRSLSEKDRVSSEKDRVSSAVHDGRLPEVDEQGQKSPVIKQLHPAYLEIPYIVATNGHYSTFAYLFRSKSVPDIVLGTDTSDNLDCKAGPPPGPISAGARGRRDRRSSRRSFQASNDLSLAQKVLLARRVEMYLAAQQSQVKCRVGGASPKHLCFLGVSKANPPKRLMFADMGQTTNMGPFVKLQADFERLEYLSADFNRVAHSVKLSVESLARGAPGQIVTRCSPRSVVLSCVCAARQRFVLGPPPSPISSSQNLFFFPIVRGDQGTYEEMATAREVHVELDDRQNRISQNERTKQESRQLKRQTSIEYEEEEKVKNKSEVKVVASEKVSISHKERIEEKYEDEKESAKATVITRTIVGETRDQILSQNARKKRHQPRAQTKAGSTGAMNRREDKVDVSIAIHREERRQETTSESRQSRDSRKDRRDESKGSTSKSERRDEDRVNSIAKTAATTAADSVSHTSKSTTKEDSRTEGSKKAAEKSSSRPSSSKENKPTSSSTQKNGDSRPPPRKDNKLENEQTIAALDKLADRSLNKLLGNGNGDADDDEDDEAAQEALKKALSPEFQAELDKFLRS</sequence>
<gene>
    <name evidence="2" type="ORF">C0Q70_03003</name>
</gene>
<feature type="compositionally biased region" description="Acidic residues" evidence="1">
    <location>
        <begin position="756"/>
        <end position="766"/>
    </location>
</feature>
<accession>A0A2T7PRI4</accession>
<feature type="compositionally biased region" description="Polar residues" evidence="1">
    <location>
        <begin position="140"/>
        <end position="151"/>
    </location>
</feature>
<organism evidence="2 3">
    <name type="scientific">Pomacea canaliculata</name>
    <name type="common">Golden apple snail</name>
    <dbReference type="NCBI Taxonomy" id="400727"/>
    <lineage>
        <taxon>Eukaryota</taxon>
        <taxon>Metazoa</taxon>
        <taxon>Spiralia</taxon>
        <taxon>Lophotrochozoa</taxon>
        <taxon>Mollusca</taxon>
        <taxon>Gastropoda</taxon>
        <taxon>Caenogastropoda</taxon>
        <taxon>Architaenioglossa</taxon>
        <taxon>Ampullarioidea</taxon>
        <taxon>Ampullariidae</taxon>
        <taxon>Pomacea</taxon>
    </lineage>
</organism>